<evidence type="ECO:0000313" key="1">
    <source>
        <dbReference type="EMBL" id="CAH1962853.1"/>
    </source>
</evidence>
<organism evidence="1 2">
    <name type="scientific">Acanthoscelides obtectus</name>
    <name type="common">Bean weevil</name>
    <name type="synonym">Bruchus obtectus</name>
    <dbReference type="NCBI Taxonomy" id="200917"/>
    <lineage>
        <taxon>Eukaryota</taxon>
        <taxon>Metazoa</taxon>
        <taxon>Ecdysozoa</taxon>
        <taxon>Arthropoda</taxon>
        <taxon>Hexapoda</taxon>
        <taxon>Insecta</taxon>
        <taxon>Pterygota</taxon>
        <taxon>Neoptera</taxon>
        <taxon>Endopterygota</taxon>
        <taxon>Coleoptera</taxon>
        <taxon>Polyphaga</taxon>
        <taxon>Cucujiformia</taxon>
        <taxon>Chrysomeloidea</taxon>
        <taxon>Chrysomelidae</taxon>
        <taxon>Bruchinae</taxon>
        <taxon>Bruchini</taxon>
        <taxon>Acanthoscelides</taxon>
    </lineage>
</organism>
<accession>A0A9P0JWU9</accession>
<dbReference type="AlphaFoldDB" id="A0A9P0JWU9"/>
<evidence type="ECO:0000313" key="2">
    <source>
        <dbReference type="Proteomes" id="UP001152888"/>
    </source>
</evidence>
<dbReference type="EMBL" id="CAKOFQ010006704">
    <property type="protein sequence ID" value="CAH1962853.1"/>
    <property type="molecule type" value="Genomic_DNA"/>
</dbReference>
<gene>
    <name evidence="1" type="ORF">ACAOBT_LOCUS4881</name>
</gene>
<protein>
    <submittedName>
        <fullName evidence="1">Uncharacterized protein</fullName>
    </submittedName>
</protein>
<name>A0A9P0JWU9_ACAOB</name>
<dbReference type="Proteomes" id="UP001152888">
    <property type="component" value="Unassembled WGS sequence"/>
</dbReference>
<comment type="caution">
    <text evidence="1">The sequence shown here is derived from an EMBL/GenBank/DDBJ whole genome shotgun (WGS) entry which is preliminary data.</text>
</comment>
<dbReference type="OrthoDB" id="6365676at2759"/>
<keyword evidence="2" id="KW-1185">Reference proteome</keyword>
<sequence>MSCNDIDERIRERKGFSATNVTRNSCGQIISPST</sequence>
<reference evidence="1" key="1">
    <citation type="submission" date="2022-03" db="EMBL/GenBank/DDBJ databases">
        <authorList>
            <person name="Sayadi A."/>
        </authorList>
    </citation>
    <scope>NUCLEOTIDE SEQUENCE</scope>
</reference>
<proteinExistence type="predicted"/>